<evidence type="ECO:0000259" key="2">
    <source>
        <dbReference type="Pfam" id="PF10453"/>
    </source>
</evidence>
<reference evidence="3" key="1">
    <citation type="submission" date="2013-07" db="EMBL/GenBank/DDBJ databases">
        <title>The genome of Eucalyptus grandis.</title>
        <authorList>
            <person name="Schmutz J."/>
            <person name="Hayes R."/>
            <person name="Myburg A."/>
            <person name="Tuskan G."/>
            <person name="Grattapaglia D."/>
            <person name="Rokhsar D.S."/>
        </authorList>
    </citation>
    <scope>NUCLEOTIDE SEQUENCE</scope>
    <source>
        <tissue evidence="3">Leaf extractions</tissue>
    </source>
</reference>
<feature type="region of interest" description="Disordered" evidence="1">
    <location>
        <begin position="210"/>
        <end position="332"/>
    </location>
</feature>
<dbReference type="FunCoup" id="A0A059A924">
    <property type="interactions" value="729"/>
</dbReference>
<gene>
    <name evidence="3" type="ORF">EUGRSUZ_J00311</name>
</gene>
<feature type="region of interest" description="Disordered" evidence="1">
    <location>
        <begin position="391"/>
        <end position="412"/>
    </location>
</feature>
<proteinExistence type="predicted"/>
<feature type="compositionally biased region" description="Basic and acidic residues" evidence="1">
    <location>
        <begin position="450"/>
        <end position="472"/>
    </location>
</feature>
<name>A0A059A924_EUCGR</name>
<accession>A0A059A924</accession>
<feature type="compositionally biased region" description="Polar residues" evidence="1">
    <location>
        <begin position="492"/>
        <end position="505"/>
    </location>
</feature>
<dbReference type="InterPro" id="IPR019496">
    <property type="entry name" value="NUFIP1_cons_dom"/>
</dbReference>
<feature type="compositionally biased region" description="Basic residues" evidence="1">
    <location>
        <begin position="473"/>
        <end position="488"/>
    </location>
</feature>
<dbReference type="GO" id="GO:0005634">
    <property type="term" value="C:nucleus"/>
    <property type="evidence" value="ECO:0000318"/>
    <property type="project" value="GO_Central"/>
</dbReference>
<feature type="region of interest" description="Disordered" evidence="1">
    <location>
        <begin position="450"/>
        <end position="505"/>
    </location>
</feature>
<feature type="compositionally biased region" description="Polar residues" evidence="1">
    <location>
        <begin position="286"/>
        <end position="307"/>
    </location>
</feature>
<evidence type="ECO:0000313" key="3">
    <source>
        <dbReference type="EMBL" id="KCW50597.1"/>
    </source>
</evidence>
<dbReference type="Gramene" id="KCW50597">
    <property type="protein sequence ID" value="KCW50597"/>
    <property type="gene ID" value="EUGRSUZ_J00311"/>
</dbReference>
<feature type="compositionally biased region" description="Low complexity" evidence="1">
    <location>
        <begin position="252"/>
        <end position="267"/>
    </location>
</feature>
<dbReference type="PANTHER" id="PTHR13309:SF0">
    <property type="entry name" value="FMR1-INTERACTING PROTEIN NUFIP1"/>
    <property type="match status" value="1"/>
</dbReference>
<dbReference type="OMA" id="NSFFKHC"/>
<dbReference type="AlphaFoldDB" id="A0A059A924"/>
<feature type="compositionally biased region" description="Polar residues" evidence="1">
    <location>
        <begin position="220"/>
        <end position="244"/>
    </location>
</feature>
<evidence type="ECO:0000256" key="1">
    <source>
        <dbReference type="SAM" id="MobiDB-lite"/>
    </source>
</evidence>
<dbReference type="InterPro" id="IPR039136">
    <property type="entry name" value="NUFIP1-like"/>
</dbReference>
<sequence length="627" mass="70286">MSSVADAIRVFCGSSSLIFCPFSASLPAGSDVSGLQSAVSVSSGQPSPKQWRCAPAGILLFFFPYGGAQALRDHVASVADSWRLFWWVELCGRSFPRTLSRAVNMALPGLAGAGVVNGPNPLLALQNAQIAMQQLGQLRNMLPSVNQMNLSGPPGQMLAQNLPQQLNQNMGLQNLLLCLPNAMANVNQLSLAQQLNPSQLPSLSGFLGSNQGAQALRPQNPFSLANPQGGHDQQLNQNRRNVSSPVMGPSALRPLPSASQQQPQSRLMPDNVHPEKFSNLPGPVSHGQQENPNYRGGINTSNPNFRNSPRKDFGWRTGRMASQRGSHRPHFQDMKDRKRKFEFANNGHRGKGISSEMAGNFGQLHPVNPPQEQKRALSITYTEREIQQWREERRRNYPSKAKVEKELTDSRKNELDVKIRQEQLKKILAQQAELGVEIAEIPSHYLSDMQKKDESLEENSRPWTKKERFQKNRDKRGHHNRRDRFNKKQRLEATSSTDPPSLNKNRTTLLQKLLSKDIKRDNTRLFQVFRFMVTNSFFKHWPEQSLKFPKVVVDENGCKSEMTGEKSQILSTEGSGVHQDCRDGNSDRGGDKFSDDENRDVCHSHVEKSFHGKRDGLPDEEEGEIID</sequence>
<organism evidence="3">
    <name type="scientific">Eucalyptus grandis</name>
    <name type="common">Flooded gum</name>
    <dbReference type="NCBI Taxonomy" id="71139"/>
    <lineage>
        <taxon>Eukaryota</taxon>
        <taxon>Viridiplantae</taxon>
        <taxon>Streptophyta</taxon>
        <taxon>Embryophyta</taxon>
        <taxon>Tracheophyta</taxon>
        <taxon>Spermatophyta</taxon>
        <taxon>Magnoliopsida</taxon>
        <taxon>eudicotyledons</taxon>
        <taxon>Gunneridae</taxon>
        <taxon>Pentapetalae</taxon>
        <taxon>rosids</taxon>
        <taxon>malvids</taxon>
        <taxon>Myrtales</taxon>
        <taxon>Myrtaceae</taxon>
        <taxon>Myrtoideae</taxon>
        <taxon>Eucalypteae</taxon>
        <taxon>Eucalyptus</taxon>
    </lineage>
</organism>
<dbReference type="InParanoid" id="A0A059A924"/>
<dbReference type="PANTHER" id="PTHR13309">
    <property type="entry name" value="NUCLEAR FRAGILE X MENTAL RETARDATION PROTEIN INTERACTING PROTEIN 1"/>
    <property type="match status" value="1"/>
</dbReference>
<dbReference type="GO" id="GO:0000492">
    <property type="term" value="P:box C/D snoRNP assembly"/>
    <property type="evidence" value="ECO:0000318"/>
    <property type="project" value="GO_Central"/>
</dbReference>
<feature type="region of interest" description="Disordered" evidence="1">
    <location>
        <begin position="561"/>
        <end position="627"/>
    </location>
</feature>
<feature type="compositionally biased region" description="Acidic residues" evidence="1">
    <location>
        <begin position="618"/>
        <end position="627"/>
    </location>
</feature>
<feature type="compositionally biased region" description="Polar residues" evidence="1">
    <location>
        <begin position="565"/>
        <end position="574"/>
    </location>
</feature>
<dbReference type="STRING" id="71139.A0A059A924"/>
<dbReference type="EMBL" id="KK198762">
    <property type="protein sequence ID" value="KCW50597.1"/>
    <property type="molecule type" value="Genomic_DNA"/>
</dbReference>
<feature type="domain" description="FMR1-interacting protein 1 conserved" evidence="2">
    <location>
        <begin position="379"/>
        <end position="409"/>
    </location>
</feature>
<dbReference type="Pfam" id="PF10453">
    <property type="entry name" value="NUFIP1"/>
    <property type="match status" value="1"/>
</dbReference>
<dbReference type="GO" id="GO:0003723">
    <property type="term" value="F:RNA binding"/>
    <property type="evidence" value="ECO:0007669"/>
    <property type="project" value="InterPro"/>
</dbReference>
<feature type="compositionally biased region" description="Basic and acidic residues" evidence="1">
    <location>
        <begin position="579"/>
        <end position="617"/>
    </location>
</feature>
<protein>
    <recommendedName>
        <fullName evidence="2">FMR1-interacting protein 1 conserved domain-containing protein</fullName>
    </recommendedName>
</protein>